<feature type="non-terminal residue" evidence="3">
    <location>
        <position position="187"/>
    </location>
</feature>
<evidence type="ECO:0000256" key="1">
    <source>
        <dbReference type="SAM" id="MobiDB-lite"/>
    </source>
</evidence>
<dbReference type="AlphaFoldDB" id="A0A8T8I4W7"/>
<sequence length="187" mass="18015">MRTRLTRPVAAAAVALAVGAAGSGTADAAEPVVVGECATTVRGAPGTPVALSPAAVVQPVTDLVRAVPLLGPPLAEPFRRAFTALPPIPVGSIPTGSGVITGGRIADAVVAELDGIALLGPVAATLAHDVRTTLSALCGVAVTGVNTAAAPVRDGSKAIADAAEQATGRVPGLPGDEPAPDPGAPPT</sequence>
<reference evidence="3" key="1">
    <citation type="submission" date="2021-04" db="EMBL/GenBank/DDBJ databases">
        <title>Saccharothrix algeriensis WGS.</title>
        <authorList>
            <person name="Stuskova K."/>
            <person name="Hakalova E."/>
            <person name="Tebbal A.B."/>
            <person name="Eichmeier A."/>
        </authorList>
    </citation>
    <scope>NUCLEOTIDE SEQUENCE</scope>
    <source>
        <strain evidence="3">NRRL B-24137</strain>
    </source>
</reference>
<gene>
    <name evidence="3" type="ORF">J7S33_16030</name>
</gene>
<evidence type="ECO:0000313" key="3">
    <source>
        <dbReference type="EMBL" id="QTR05862.1"/>
    </source>
</evidence>
<feature type="region of interest" description="Disordered" evidence="1">
    <location>
        <begin position="163"/>
        <end position="187"/>
    </location>
</feature>
<name>A0A8T8I4W7_9PSEU</name>
<feature type="chain" id="PRO_5035857599" description="Secreted protein" evidence="2">
    <location>
        <begin position="29"/>
        <end position="187"/>
    </location>
</feature>
<evidence type="ECO:0008006" key="5">
    <source>
        <dbReference type="Google" id="ProtNLM"/>
    </source>
</evidence>
<evidence type="ECO:0000313" key="4">
    <source>
        <dbReference type="Proteomes" id="UP000671828"/>
    </source>
</evidence>
<feature type="signal peptide" evidence="2">
    <location>
        <begin position="1"/>
        <end position="28"/>
    </location>
</feature>
<keyword evidence="2" id="KW-0732">Signal</keyword>
<protein>
    <recommendedName>
        <fullName evidence="5">Secreted protein</fullName>
    </recommendedName>
</protein>
<accession>A0A8T8I4W7</accession>
<evidence type="ECO:0000256" key="2">
    <source>
        <dbReference type="SAM" id="SignalP"/>
    </source>
</evidence>
<dbReference type="Proteomes" id="UP000671828">
    <property type="component" value="Chromosome"/>
</dbReference>
<proteinExistence type="predicted"/>
<organism evidence="3 4">
    <name type="scientific">Saccharothrix algeriensis</name>
    <dbReference type="NCBI Taxonomy" id="173560"/>
    <lineage>
        <taxon>Bacteria</taxon>
        <taxon>Bacillati</taxon>
        <taxon>Actinomycetota</taxon>
        <taxon>Actinomycetes</taxon>
        <taxon>Pseudonocardiales</taxon>
        <taxon>Pseudonocardiaceae</taxon>
        <taxon>Saccharothrix</taxon>
    </lineage>
</organism>
<dbReference type="EMBL" id="CP072788">
    <property type="protein sequence ID" value="QTR05862.1"/>
    <property type="molecule type" value="Genomic_DNA"/>
</dbReference>